<feature type="domain" description="RRM" evidence="4">
    <location>
        <begin position="196"/>
        <end position="267"/>
    </location>
</feature>
<evidence type="ECO:0000313" key="6">
    <source>
        <dbReference type="Proteomes" id="UP000593567"/>
    </source>
</evidence>
<keyword evidence="2" id="KW-0694">RNA-binding</keyword>
<dbReference type="OrthoDB" id="431068at2759"/>
<sequence length="294" mass="33488">MMFLKVGVLIMSFANQLVSKTVTRTLLAAFSSRIYHCERRLFCNKFLHPISYGQPSQLFFKNFSRRLSVSSRFLPSLSKRFYSDDAKLNSTNDHFIILRGIPFEMTEQHVVDFLKGEDVEPVNGAKGITFMLNPSGLRTSTTFVQLNSQSDVDKAKLLHHKYMGNRYVEVFRSDLANLEKDLVKAPEPIRSATGHAVHMVSIPQHTSQEDIKQFFAPLQVAKVETRLIKRPNWQTHKAFVDFHSHADAVAAVEKTRQEICGMKVTLKLVSYDGICTAYNQEEDSIVESKPDVQD</sequence>
<dbReference type="InterPro" id="IPR050666">
    <property type="entry name" value="ESRP"/>
</dbReference>
<evidence type="ECO:0000256" key="3">
    <source>
        <dbReference type="SAM" id="SignalP"/>
    </source>
</evidence>
<dbReference type="Proteomes" id="UP000593567">
    <property type="component" value="Unassembled WGS sequence"/>
</dbReference>
<dbReference type="PANTHER" id="PTHR13976">
    <property type="entry name" value="HETEROGENEOUS NUCLEAR RIBONUCLEOPROTEIN-RELATED"/>
    <property type="match status" value="1"/>
</dbReference>
<evidence type="ECO:0000256" key="2">
    <source>
        <dbReference type="ARBA" id="ARBA00022884"/>
    </source>
</evidence>
<feature type="chain" id="PRO_5029625366" evidence="3">
    <location>
        <begin position="20"/>
        <end position="294"/>
    </location>
</feature>
<evidence type="ECO:0000313" key="5">
    <source>
        <dbReference type="EMBL" id="KAF6041428.1"/>
    </source>
</evidence>
<dbReference type="CDD" id="cd12254">
    <property type="entry name" value="RRM_hnRNPH_ESRPs_RBM12_like"/>
    <property type="match status" value="1"/>
</dbReference>
<dbReference type="SMART" id="SM00360">
    <property type="entry name" value="RRM"/>
    <property type="match status" value="2"/>
</dbReference>
<dbReference type="Gene3D" id="3.30.70.330">
    <property type="match status" value="2"/>
</dbReference>
<keyword evidence="3" id="KW-0732">Signal</keyword>
<dbReference type="InterPro" id="IPR000504">
    <property type="entry name" value="RRM_dom"/>
</dbReference>
<organism evidence="5 6">
    <name type="scientific">Bugula neritina</name>
    <name type="common">Brown bryozoan</name>
    <name type="synonym">Sertularia neritina</name>
    <dbReference type="NCBI Taxonomy" id="10212"/>
    <lineage>
        <taxon>Eukaryota</taxon>
        <taxon>Metazoa</taxon>
        <taxon>Spiralia</taxon>
        <taxon>Lophotrochozoa</taxon>
        <taxon>Bryozoa</taxon>
        <taxon>Gymnolaemata</taxon>
        <taxon>Cheilostomatida</taxon>
        <taxon>Flustrina</taxon>
        <taxon>Buguloidea</taxon>
        <taxon>Bugulidae</taxon>
        <taxon>Bugula</taxon>
    </lineage>
</organism>
<proteinExistence type="predicted"/>
<gene>
    <name evidence="5" type="ORF">EB796_000275</name>
</gene>
<keyword evidence="6" id="KW-1185">Reference proteome</keyword>
<dbReference type="InterPro" id="IPR035979">
    <property type="entry name" value="RBD_domain_sf"/>
</dbReference>
<accession>A0A7J7KTN7</accession>
<dbReference type="SUPFAM" id="SSF54928">
    <property type="entry name" value="RNA-binding domain, RBD"/>
    <property type="match status" value="2"/>
</dbReference>
<name>A0A7J7KTN7_BUGNE</name>
<protein>
    <submittedName>
        <fullName evidence="5">GRSF1</fullName>
    </submittedName>
</protein>
<dbReference type="InterPro" id="IPR012677">
    <property type="entry name" value="Nucleotide-bd_a/b_plait_sf"/>
</dbReference>
<feature type="signal peptide" evidence="3">
    <location>
        <begin position="1"/>
        <end position="19"/>
    </location>
</feature>
<feature type="domain" description="RRM" evidence="4">
    <location>
        <begin position="95"/>
        <end position="171"/>
    </location>
</feature>
<dbReference type="AlphaFoldDB" id="A0A7J7KTN7"/>
<reference evidence="5" key="1">
    <citation type="submission" date="2020-06" db="EMBL/GenBank/DDBJ databases">
        <title>Draft genome of Bugula neritina, a colonial animal packing powerful symbionts and potential medicines.</title>
        <authorList>
            <person name="Rayko M."/>
        </authorList>
    </citation>
    <scope>NUCLEOTIDE SEQUENCE [LARGE SCALE GENOMIC DNA]</scope>
    <source>
        <strain evidence="5">Kwan_BN1</strain>
    </source>
</reference>
<keyword evidence="1" id="KW-0677">Repeat</keyword>
<comment type="caution">
    <text evidence="5">The sequence shown here is derived from an EMBL/GenBank/DDBJ whole genome shotgun (WGS) entry which is preliminary data.</text>
</comment>
<evidence type="ECO:0000259" key="4">
    <source>
        <dbReference type="SMART" id="SM00360"/>
    </source>
</evidence>
<dbReference type="Pfam" id="PF00076">
    <property type="entry name" value="RRM_1"/>
    <property type="match status" value="1"/>
</dbReference>
<dbReference type="EMBL" id="VXIV02000049">
    <property type="protein sequence ID" value="KAF6041428.1"/>
    <property type="molecule type" value="Genomic_DNA"/>
</dbReference>
<evidence type="ECO:0000256" key="1">
    <source>
        <dbReference type="ARBA" id="ARBA00022737"/>
    </source>
</evidence>
<dbReference type="GO" id="GO:0003723">
    <property type="term" value="F:RNA binding"/>
    <property type="evidence" value="ECO:0007669"/>
    <property type="project" value="UniProtKB-KW"/>
</dbReference>